<dbReference type="SUPFAM" id="SSF56784">
    <property type="entry name" value="HAD-like"/>
    <property type="match status" value="1"/>
</dbReference>
<dbReference type="Gene3D" id="3.40.50.1000">
    <property type="entry name" value="HAD superfamily/HAD-like"/>
    <property type="match status" value="1"/>
</dbReference>
<dbReference type="Pfam" id="PF06941">
    <property type="entry name" value="NT5C"/>
    <property type="match status" value="1"/>
</dbReference>
<feature type="active site" description="Nucleophile" evidence="1">
    <location>
        <position position="7"/>
    </location>
</feature>
<sequence length="166" mass="19067">MLRVGIDLDGVVFDFNGRMLVEFAKREIYFSSVEEMQRQIPKDNNLILLHRKIRAEKGFFRNLDLLPGALEYISLLRQKYDVYFVSTPELTNPTCCEDKLHGIASTFGSELLCKTIFTNDKTLVRMDVLIDDKEVITGCVEPCFVHIYFTSWNGDVLEAVSRCSVN</sequence>
<feature type="active site" description="Proton donor" evidence="1">
    <location>
        <position position="9"/>
    </location>
</feature>
<evidence type="ECO:0000256" key="1">
    <source>
        <dbReference type="PIRSR" id="PIRSR610708-1"/>
    </source>
</evidence>
<gene>
    <name evidence="2" type="primary">ck97</name>
</gene>
<dbReference type="GO" id="GO:0008253">
    <property type="term" value="F:5'-nucleotidase activity"/>
    <property type="evidence" value="ECO:0007669"/>
    <property type="project" value="InterPro"/>
</dbReference>
<organism evidence="2 3">
    <name type="scientific">Cedratvirus kamchatka</name>
    <dbReference type="NCBI Taxonomy" id="2716914"/>
    <lineage>
        <taxon>Viruses</taxon>
        <taxon>Pithoviruses</taxon>
        <taxon>Orthocedratvirinae</taxon>
        <taxon>Alphacedratvirus</taxon>
        <taxon>Alphacedratvirus rossiense</taxon>
    </lineage>
</organism>
<reference evidence="2" key="1">
    <citation type="submission" date="2019-12" db="EMBL/GenBank/DDBJ databases">
        <title>The DNA Methylation Landscape of Giant Viruses.</title>
        <authorList>
            <person name="Jeudy S."/>
            <person name="Rigou S."/>
            <person name="Alempic J.-M."/>
            <person name="Claverie J.-M."/>
            <person name="Abergel C."/>
            <person name="Legendre M."/>
        </authorList>
    </citation>
    <scope>NUCLEOTIDE SEQUENCE</scope>
    <source>
        <strain evidence="2">P4</strain>
    </source>
</reference>
<accession>A0A6G8MX51</accession>
<evidence type="ECO:0000313" key="2">
    <source>
        <dbReference type="EMBL" id="QIN54222.1"/>
    </source>
</evidence>
<dbReference type="PANTHER" id="PTHR16504:SF4">
    <property type="entry name" value="5'(3')-DEOXYRIBONUCLEOTIDASE"/>
    <property type="match status" value="1"/>
</dbReference>
<dbReference type="Gene3D" id="1.10.40.40">
    <property type="entry name" value="Deoxyribonucleotidase, domain 2"/>
    <property type="match status" value="1"/>
</dbReference>
<keyword evidence="3" id="KW-1185">Reference proteome</keyword>
<protein>
    <submittedName>
        <fullName evidence="2">5'(3')-deoxyribonucleotidase</fullName>
    </submittedName>
</protein>
<evidence type="ECO:0000313" key="3">
    <source>
        <dbReference type="Proteomes" id="UP001224087"/>
    </source>
</evidence>
<proteinExistence type="predicted"/>
<name>A0A6G8MX51_9VIRU</name>
<dbReference type="InterPro" id="IPR036412">
    <property type="entry name" value="HAD-like_sf"/>
</dbReference>
<dbReference type="EMBL" id="MN873693">
    <property type="protein sequence ID" value="QIN54222.1"/>
    <property type="molecule type" value="Genomic_DNA"/>
</dbReference>
<dbReference type="GO" id="GO:0009223">
    <property type="term" value="P:pyrimidine deoxyribonucleotide catabolic process"/>
    <property type="evidence" value="ECO:0007669"/>
    <property type="project" value="TreeGrafter"/>
</dbReference>
<dbReference type="PANTHER" id="PTHR16504">
    <property type="entry name" value="5'(3')-DEOXYRIBONUCLEOTIDASE"/>
    <property type="match status" value="1"/>
</dbReference>
<dbReference type="Proteomes" id="UP001224087">
    <property type="component" value="Segment"/>
</dbReference>
<dbReference type="InterPro" id="IPR010708">
    <property type="entry name" value="5'(3')-deoxyribonucleotidase"/>
</dbReference>
<dbReference type="InterPro" id="IPR023214">
    <property type="entry name" value="HAD_sf"/>
</dbReference>